<evidence type="ECO:0000259" key="5">
    <source>
        <dbReference type="Pfam" id="PF09084"/>
    </source>
</evidence>
<comment type="similarity">
    <text evidence="2">Belongs to the bacterial solute-binding protein SsuA/TauA family.</text>
</comment>
<organism evidence="6 7">
    <name type="scientific">Brucella thiophenivorans</name>
    <dbReference type="NCBI Taxonomy" id="571255"/>
    <lineage>
        <taxon>Bacteria</taxon>
        <taxon>Pseudomonadati</taxon>
        <taxon>Pseudomonadota</taxon>
        <taxon>Alphaproteobacteria</taxon>
        <taxon>Hyphomicrobiales</taxon>
        <taxon>Brucellaceae</taxon>
        <taxon>Brucella/Ochrobactrum group</taxon>
        <taxon>Brucella</taxon>
    </lineage>
</organism>
<comment type="caution">
    <text evidence="6">The sequence shown here is derived from an EMBL/GenBank/DDBJ whole genome shotgun (WGS) entry which is preliminary data.</text>
</comment>
<keyword evidence="3 4" id="KW-0732">Signal</keyword>
<dbReference type="AlphaFoldDB" id="A0A256G7B4"/>
<accession>A0A256G7B4</accession>
<dbReference type="InterPro" id="IPR015168">
    <property type="entry name" value="SsuA/THI5"/>
</dbReference>
<proteinExistence type="inferred from homology"/>
<evidence type="ECO:0000256" key="1">
    <source>
        <dbReference type="ARBA" id="ARBA00004418"/>
    </source>
</evidence>
<dbReference type="Proteomes" id="UP000215590">
    <property type="component" value="Unassembled WGS sequence"/>
</dbReference>
<dbReference type="OrthoDB" id="286202at2"/>
<keyword evidence="7" id="KW-1185">Reference proteome</keyword>
<gene>
    <name evidence="6" type="ORF">CEV31_0069</name>
</gene>
<evidence type="ECO:0000256" key="2">
    <source>
        <dbReference type="ARBA" id="ARBA00010742"/>
    </source>
</evidence>
<feature type="chain" id="PRO_5012807194" evidence="4">
    <location>
        <begin position="23"/>
        <end position="347"/>
    </location>
</feature>
<name>A0A256G7B4_9HYPH</name>
<feature type="signal peptide" evidence="4">
    <location>
        <begin position="1"/>
        <end position="22"/>
    </location>
</feature>
<evidence type="ECO:0000313" key="7">
    <source>
        <dbReference type="Proteomes" id="UP000215590"/>
    </source>
</evidence>
<evidence type="ECO:0000313" key="6">
    <source>
        <dbReference type="EMBL" id="OYR22993.1"/>
    </source>
</evidence>
<protein>
    <submittedName>
        <fullName evidence="6">NMT1/THI5 like family protein</fullName>
    </submittedName>
</protein>
<dbReference type="EMBL" id="NNRJ01000002">
    <property type="protein sequence ID" value="OYR22993.1"/>
    <property type="molecule type" value="Genomic_DNA"/>
</dbReference>
<dbReference type="Gene3D" id="3.40.190.10">
    <property type="entry name" value="Periplasmic binding protein-like II"/>
    <property type="match status" value="2"/>
</dbReference>
<feature type="domain" description="SsuA/THI5-like" evidence="5">
    <location>
        <begin position="40"/>
        <end position="250"/>
    </location>
</feature>
<reference evidence="6 7" key="1">
    <citation type="submission" date="2017-07" db="EMBL/GenBank/DDBJ databases">
        <title>Phylogenetic study on the rhizospheric bacterium Ochrobactrum sp. A44.</title>
        <authorList>
            <person name="Krzyzanowska D.M."/>
            <person name="Ossowicki A."/>
            <person name="Rajewska M."/>
            <person name="Maciag T."/>
            <person name="Kaczynski Z."/>
            <person name="Czerwicka M."/>
            <person name="Jafra S."/>
        </authorList>
    </citation>
    <scope>NUCLEOTIDE SEQUENCE [LARGE SCALE GENOMIC DNA]</scope>
    <source>
        <strain evidence="6 7">DSM 7216</strain>
    </source>
</reference>
<dbReference type="PANTHER" id="PTHR30024:SF47">
    <property type="entry name" value="TAURINE-BINDING PERIPLASMIC PROTEIN"/>
    <property type="match status" value="1"/>
</dbReference>
<dbReference type="SUPFAM" id="SSF53850">
    <property type="entry name" value="Periplasmic binding protein-like II"/>
    <property type="match status" value="1"/>
</dbReference>
<evidence type="ECO:0000256" key="4">
    <source>
        <dbReference type="SAM" id="SignalP"/>
    </source>
</evidence>
<dbReference type="GO" id="GO:0042918">
    <property type="term" value="P:alkanesulfonate transmembrane transport"/>
    <property type="evidence" value="ECO:0007669"/>
    <property type="project" value="TreeGrafter"/>
</dbReference>
<sequence length="347" mass="37270">MKKLIFAALTTFSLLSAPAVHATDLEPIKISYQPSLFWALPFYVATEKGWWKEVGLDATFVTFPAGAPQIAAAQANDWDVGGTGSVPAVLGAARFGLVTVGLTNDESKTNAVMAKSSMIDDMRANPESIKGKSILLTTNSTVDYAIRACLKKWNVASSDVSFVNLGQAQIISAVISDNGDMAGVWAPNTYTLKEKAGMDYLCSGADADAIVPGVLIVRPEFAKEKPELVAKFLAVFLRGVAWEKANPAEAEEMLKAFYTEGGVEVSDDAAKAEFALRPIFDLAEQIELLDRAGGPSKVDSWLTSIGAFMKDVGTITDNPAAEKYIDPRFLQMVKDDPKLAAFARKAD</sequence>
<comment type="subcellular location">
    <subcellularLocation>
        <location evidence="1">Periplasm</location>
    </subcellularLocation>
</comment>
<evidence type="ECO:0000256" key="3">
    <source>
        <dbReference type="ARBA" id="ARBA00022729"/>
    </source>
</evidence>
<dbReference type="RefSeq" id="WP_094504933.1">
    <property type="nucleotide sequence ID" value="NZ_JBHEEK010000031.1"/>
</dbReference>
<dbReference type="PANTHER" id="PTHR30024">
    <property type="entry name" value="ALIPHATIC SULFONATES-BINDING PROTEIN-RELATED"/>
    <property type="match status" value="1"/>
</dbReference>
<dbReference type="Pfam" id="PF09084">
    <property type="entry name" value="NMT1"/>
    <property type="match status" value="1"/>
</dbReference>
<dbReference type="GO" id="GO:0042597">
    <property type="term" value="C:periplasmic space"/>
    <property type="evidence" value="ECO:0007669"/>
    <property type="project" value="UniProtKB-SubCell"/>
</dbReference>